<accession>A0A1L7WNG0</accession>
<dbReference type="OrthoDB" id="6509636at2759"/>
<keyword evidence="2 5" id="KW-0436">Ligase</keyword>
<dbReference type="SUPFAM" id="SSF56801">
    <property type="entry name" value="Acetyl-CoA synthetase-like"/>
    <property type="match status" value="1"/>
</dbReference>
<evidence type="ECO:0000256" key="1">
    <source>
        <dbReference type="ARBA" id="ARBA00006432"/>
    </source>
</evidence>
<dbReference type="STRING" id="576137.A0A1L7WNG0"/>
<evidence type="ECO:0000256" key="2">
    <source>
        <dbReference type="ARBA" id="ARBA00022598"/>
    </source>
</evidence>
<evidence type="ECO:0000313" key="6">
    <source>
        <dbReference type="Proteomes" id="UP000184330"/>
    </source>
</evidence>
<dbReference type="InterPro" id="IPR020845">
    <property type="entry name" value="AMP-binding_CS"/>
</dbReference>
<evidence type="ECO:0000313" key="5">
    <source>
        <dbReference type="EMBL" id="CZR54310.1"/>
    </source>
</evidence>
<proteinExistence type="inferred from homology"/>
<dbReference type="GO" id="GO:0016405">
    <property type="term" value="F:CoA-ligase activity"/>
    <property type="evidence" value="ECO:0007669"/>
    <property type="project" value="TreeGrafter"/>
</dbReference>
<dbReference type="InterPro" id="IPR042099">
    <property type="entry name" value="ANL_N_sf"/>
</dbReference>
<dbReference type="PANTHER" id="PTHR24096">
    <property type="entry name" value="LONG-CHAIN-FATTY-ACID--COA LIGASE"/>
    <property type="match status" value="1"/>
</dbReference>
<feature type="domain" description="AMP-binding enzyme C-terminal" evidence="4">
    <location>
        <begin position="448"/>
        <end position="530"/>
    </location>
</feature>
<dbReference type="Gene3D" id="3.40.50.12780">
    <property type="entry name" value="N-terminal domain of ligase-like"/>
    <property type="match status" value="1"/>
</dbReference>
<dbReference type="Proteomes" id="UP000184330">
    <property type="component" value="Unassembled WGS sequence"/>
</dbReference>
<reference evidence="5 6" key="1">
    <citation type="submission" date="2016-03" db="EMBL/GenBank/DDBJ databases">
        <authorList>
            <person name="Ploux O."/>
        </authorList>
    </citation>
    <scope>NUCLEOTIDE SEQUENCE [LARGE SCALE GENOMIC DNA]</scope>
    <source>
        <strain evidence="5 6">UAMH 11012</strain>
    </source>
</reference>
<organism evidence="5 6">
    <name type="scientific">Phialocephala subalpina</name>
    <dbReference type="NCBI Taxonomy" id="576137"/>
    <lineage>
        <taxon>Eukaryota</taxon>
        <taxon>Fungi</taxon>
        <taxon>Dikarya</taxon>
        <taxon>Ascomycota</taxon>
        <taxon>Pezizomycotina</taxon>
        <taxon>Leotiomycetes</taxon>
        <taxon>Helotiales</taxon>
        <taxon>Mollisiaceae</taxon>
        <taxon>Phialocephala</taxon>
        <taxon>Phialocephala fortinii species complex</taxon>
    </lineage>
</organism>
<dbReference type="FunFam" id="3.30.300.30:FF:000007">
    <property type="entry name" value="4-coumarate--CoA ligase 2"/>
    <property type="match status" value="1"/>
</dbReference>
<dbReference type="EMBL" id="FJOG01000005">
    <property type="protein sequence ID" value="CZR54310.1"/>
    <property type="molecule type" value="Genomic_DNA"/>
</dbReference>
<evidence type="ECO:0000259" key="3">
    <source>
        <dbReference type="Pfam" id="PF00501"/>
    </source>
</evidence>
<dbReference type="InterPro" id="IPR000873">
    <property type="entry name" value="AMP-dep_synth/lig_dom"/>
</dbReference>
<dbReference type="AlphaFoldDB" id="A0A1L7WNG0"/>
<name>A0A1L7WNG0_9HELO</name>
<feature type="domain" description="AMP-dependent synthetase/ligase" evidence="3">
    <location>
        <begin position="29"/>
        <end position="397"/>
    </location>
</feature>
<dbReference type="CDD" id="cd05911">
    <property type="entry name" value="Firefly_Luc_like"/>
    <property type="match status" value="1"/>
</dbReference>
<keyword evidence="6" id="KW-1185">Reference proteome</keyword>
<dbReference type="Pfam" id="PF00501">
    <property type="entry name" value="AMP-binding"/>
    <property type="match status" value="1"/>
</dbReference>
<dbReference type="InterPro" id="IPR025110">
    <property type="entry name" value="AMP-bd_C"/>
</dbReference>
<comment type="similarity">
    <text evidence="1">Belongs to the ATP-dependent AMP-binding enzyme family.</text>
</comment>
<dbReference type="Gene3D" id="3.30.300.30">
    <property type="match status" value="1"/>
</dbReference>
<dbReference type="InterPro" id="IPR045851">
    <property type="entry name" value="AMP-bd_C_sf"/>
</dbReference>
<dbReference type="PROSITE" id="PS00455">
    <property type="entry name" value="AMP_BINDING"/>
    <property type="match status" value="1"/>
</dbReference>
<evidence type="ECO:0000259" key="4">
    <source>
        <dbReference type="Pfam" id="PF13193"/>
    </source>
</evidence>
<gene>
    <name evidence="5" type="ORF">PAC_04194</name>
</gene>
<sequence length="554" mass="60976">MAVASPYPLIDIPEVDTWTFLFESKRDFADDKVIFLDPTTFRQYTYHELKQTAIAFGHALRSQWNWKKDDCIGFYSPNCVDTPALTLGAFWAGAVVSPANPAYTAAELAFQLKDSGAKALITQAPCLKVASEAAKIAKIPQNRILLIGDERSSQVQHFSQFISSAKNSPLSKRVPCKPSEMCFLVYSSGTTGLPKGVMLTHRNTIVNLLQTDSVQTDLTHDGGVDGKGDTVIAVLPFYHVYGLQYEILYMVHLGLKVVILSAFTPDAFCQAVQDHKVTFGYLVPPIILFLAKSPLVDKYSLRSLTSGMSAAAPLATDLVEGVYNRLGLRVKQAYGLSECAPAITTMEINDWRTKIGSVGKVLPNQIVKIMSEDERLLSTGSDGEIWVQGPNVFPGYLNNPTATANCMTPDGFFKTGDIGHFDKDGYLYITDRKKELIKYKGFQVAPAELEGLLIGHPKIGDACVLGVYEESQATELPKAFLVKSEAAKDHDDLVLAKEMHEWISRQVAHHKRLRGGICFVEAIPKSAAGKILRRVLRDQIKITEGKNGQVKSKL</sequence>
<protein>
    <submittedName>
        <fullName evidence="5">Related to 4-coumarate-CoA ligase 2</fullName>
    </submittedName>
</protein>
<dbReference type="PANTHER" id="PTHR24096:SF149">
    <property type="entry name" value="AMP-BINDING DOMAIN-CONTAINING PROTEIN-RELATED"/>
    <property type="match status" value="1"/>
</dbReference>
<dbReference type="Pfam" id="PF13193">
    <property type="entry name" value="AMP-binding_C"/>
    <property type="match status" value="1"/>
</dbReference>